<dbReference type="Pfam" id="PF00501">
    <property type="entry name" value="AMP-binding"/>
    <property type="match status" value="2"/>
</dbReference>
<dbReference type="InterPro" id="IPR010071">
    <property type="entry name" value="AA_adenyl_dom"/>
</dbReference>
<dbReference type="InterPro" id="IPR020845">
    <property type="entry name" value="AMP-binding_CS"/>
</dbReference>
<dbReference type="InterPro" id="IPR042099">
    <property type="entry name" value="ANL_N_sf"/>
</dbReference>
<dbReference type="Pfam" id="PF00668">
    <property type="entry name" value="Condensation"/>
    <property type="match status" value="3"/>
</dbReference>
<keyword evidence="7" id="KW-1185">Reference proteome</keyword>
<evidence type="ECO:0000256" key="4">
    <source>
        <dbReference type="ARBA" id="ARBA00023268"/>
    </source>
</evidence>
<organism evidence="6 7">
    <name type="scientific">Mycena albidolilacea</name>
    <dbReference type="NCBI Taxonomy" id="1033008"/>
    <lineage>
        <taxon>Eukaryota</taxon>
        <taxon>Fungi</taxon>
        <taxon>Dikarya</taxon>
        <taxon>Basidiomycota</taxon>
        <taxon>Agaricomycotina</taxon>
        <taxon>Agaricomycetes</taxon>
        <taxon>Agaricomycetidae</taxon>
        <taxon>Agaricales</taxon>
        <taxon>Marasmiineae</taxon>
        <taxon>Mycenaceae</taxon>
        <taxon>Mycena</taxon>
    </lineage>
</organism>
<protein>
    <recommendedName>
        <fullName evidence="5">Carrier domain-containing protein</fullName>
    </recommendedName>
</protein>
<dbReference type="Gene3D" id="3.40.50.12780">
    <property type="entry name" value="N-terminal domain of ligase-like"/>
    <property type="match status" value="2"/>
</dbReference>
<evidence type="ECO:0000256" key="2">
    <source>
        <dbReference type="ARBA" id="ARBA00022553"/>
    </source>
</evidence>
<dbReference type="NCBIfam" id="TIGR01733">
    <property type="entry name" value="AA-adenyl-dom"/>
    <property type="match status" value="1"/>
</dbReference>
<dbReference type="Proteomes" id="UP001218218">
    <property type="component" value="Unassembled WGS sequence"/>
</dbReference>
<dbReference type="GO" id="GO:0043041">
    <property type="term" value="P:amino acid activation for nonribosomal peptide biosynthetic process"/>
    <property type="evidence" value="ECO:0007669"/>
    <property type="project" value="TreeGrafter"/>
</dbReference>
<evidence type="ECO:0000313" key="7">
    <source>
        <dbReference type="Proteomes" id="UP001218218"/>
    </source>
</evidence>
<proteinExistence type="predicted"/>
<comment type="caution">
    <text evidence="6">The sequence shown here is derived from an EMBL/GenBank/DDBJ whole genome shotgun (WGS) entry which is preliminary data.</text>
</comment>
<dbReference type="PANTHER" id="PTHR45527:SF1">
    <property type="entry name" value="FATTY ACID SYNTHASE"/>
    <property type="match status" value="1"/>
</dbReference>
<dbReference type="Gene3D" id="3.30.300.30">
    <property type="match status" value="2"/>
</dbReference>
<dbReference type="SUPFAM" id="SSF52777">
    <property type="entry name" value="CoA-dependent acyltransferases"/>
    <property type="match status" value="6"/>
</dbReference>
<dbReference type="GO" id="GO:0044550">
    <property type="term" value="P:secondary metabolite biosynthetic process"/>
    <property type="evidence" value="ECO:0007669"/>
    <property type="project" value="TreeGrafter"/>
</dbReference>
<evidence type="ECO:0000256" key="3">
    <source>
        <dbReference type="ARBA" id="ARBA00022598"/>
    </source>
</evidence>
<dbReference type="FunFam" id="3.30.300.30:FF:000015">
    <property type="entry name" value="Nonribosomal peptide synthase SidD"/>
    <property type="match status" value="1"/>
</dbReference>
<dbReference type="Gene3D" id="1.10.1200.10">
    <property type="entry name" value="ACP-like"/>
    <property type="match status" value="2"/>
</dbReference>
<dbReference type="PROSITE" id="PS50075">
    <property type="entry name" value="CARRIER"/>
    <property type="match status" value="2"/>
</dbReference>
<dbReference type="InterPro" id="IPR009081">
    <property type="entry name" value="PP-bd_ACP"/>
</dbReference>
<dbReference type="SUPFAM" id="SSF47336">
    <property type="entry name" value="ACP-like"/>
    <property type="match status" value="2"/>
</dbReference>
<dbReference type="SUPFAM" id="SSF56801">
    <property type="entry name" value="Acetyl-CoA synthetase-like"/>
    <property type="match status" value="2"/>
</dbReference>
<dbReference type="InterPro" id="IPR001242">
    <property type="entry name" value="Condensation_dom"/>
</dbReference>
<dbReference type="InterPro" id="IPR023213">
    <property type="entry name" value="CAT-like_dom_sf"/>
</dbReference>
<dbReference type="PANTHER" id="PTHR45527">
    <property type="entry name" value="NONRIBOSOMAL PEPTIDE SYNTHETASE"/>
    <property type="match status" value="1"/>
</dbReference>
<keyword evidence="1" id="KW-0596">Phosphopantetheine</keyword>
<accession>A0AAD6ZE93</accession>
<evidence type="ECO:0000256" key="1">
    <source>
        <dbReference type="ARBA" id="ARBA00022450"/>
    </source>
</evidence>
<reference evidence="6" key="1">
    <citation type="submission" date="2023-03" db="EMBL/GenBank/DDBJ databases">
        <title>Massive genome expansion in bonnet fungi (Mycena s.s.) driven by repeated elements and novel gene families across ecological guilds.</title>
        <authorList>
            <consortium name="Lawrence Berkeley National Laboratory"/>
            <person name="Harder C.B."/>
            <person name="Miyauchi S."/>
            <person name="Viragh M."/>
            <person name="Kuo A."/>
            <person name="Thoen E."/>
            <person name="Andreopoulos B."/>
            <person name="Lu D."/>
            <person name="Skrede I."/>
            <person name="Drula E."/>
            <person name="Henrissat B."/>
            <person name="Morin E."/>
            <person name="Kohler A."/>
            <person name="Barry K."/>
            <person name="LaButti K."/>
            <person name="Morin E."/>
            <person name="Salamov A."/>
            <person name="Lipzen A."/>
            <person name="Mereny Z."/>
            <person name="Hegedus B."/>
            <person name="Baldrian P."/>
            <person name="Stursova M."/>
            <person name="Weitz H."/>
            <person name="Taylor A."/>
            <person name="Grigoriev I.V."/>
            <person name="Nagy L.G."/>
            <person name="Martin F."/>
            <person name="Kauserud H."/>
        </authorList>
    </citation>
    <scope>NUCLEOTIDE SEQUENCE</scope>
    <source>
        <strain evidence="6">CBHHK002</strain>
    </source>
</reference>
<dbReference type="Gene3D" id="3.30.559.30">
    <property type="entry name" value="Nonribosomal peptide synthetase, condensation domain"/>
    <property type="match status" value="3"/>
</dbReference>
<keyword evidence="4" id="KW-0511">Multifunctional enzyme</keyword>
<evidence type="ECO:0000313" key="6">
    <source>
        <dbReference type="EMBL" id="KAJ7319093.1"/>
    </source>
</evidence>
<evidence type="ECO:0000259" key="5">
    <source>
        <dbReference type="PROSITE" id="PS50075"/>
    </source>
</evidence>
<sequence>MSTLLLERLPGFSLDAFQGAQVPVTPVQEQILRSGNLSWVAAEIRLPVSAGITLESIQDAWNVVASRNDILRTSVRFAFSPNYFLAQGDIADVLLHDHSLDRCADLGSAHLIVIQQAPEKFRIILHMPELLIDERSLRLIEHDLALCQSGATLVARSPSPDPFFSYVTEVHTRDIDASRAHWKAVLAGVLSARSPFPIAPAPTELTQTRRELVIDAGQEALLRLRVFADEYATGDIFTVLQATWALVLGTHMGIDDVTFAVILRDTCSSVDRRQTVVGRMDITFPTHARVDRGAPLVALFESLKHAQYQGEQHGYIGFDRILEQWDVSRPSIFSALRICGRGSHPTAPRLASEDGAFPLSLRFGILNSLRLDASFHSSLGEEHIHVLLDHFVAALNSLLSLNAFAAKAGDISLLSSAERAKVVDQAAPRAPMRRELIHRLIEARAAANPQVVAIEELEPWRAWTIGELNRFSNIVARNLGGYRKAVIPVCLDRSAYLVIALLAILKTGSAYVIIDPEHPQERLRLILEDVQAPFVISSAKLAGRFEIPVKNIATLLSTPAPDHNINVAVDGRDVAYLVYTSGSSGRPKGVQLTHSAATTGILAAAPSSDVRSLLFFNPIFSAAQRTIWATIINANVLCLASKESLISDLAGVISKLRVNTVGLTTTTASLLTPEDAPTLKTVVLTGERVTDAVVERWAGAVDLRSGYGLSECTQLNWSKSLSKNAPANKIDRPLDSTSAFILVPETTIISPLLVPGELCLAGPQLALGYLGLPDLTSSVFIPNPFGRGRLYRTGDKAVYHHDGSIELLGRIDRQVKVAGQRVDPEEVESVLLQHASVKTAAVEQVALSGVTTLIACVVFEGDVDESLVPHTQELLPPFALPSYWLQYEALPATATGKVAHSVLRAQLSLLSREDLLSQSFISSCVQAAVTPEELALSAECAKVLSISRFLVSMNASFMALGGTSLQAIQLCTLLRKKGWVIGVSDIIQSQTLGELAARLVAADVAIVAPEPFSLIDRSKIDADAIDLTLFEDVYPASALQEGLIGSTLAGNKDYLYQRVYDVAGKDLPRLRSALEQVFRHDATLRTTFFPSGPSIVQAVLPAATPLPWAEVPESTSLDEFKEQDLDAGVHLGSPFWRVAFLPALQILVISAHHALFDFWSNSFPIDDASRIYNGRAPVERPPYTTFIRHLQTINRDESKAFWKEYLQNAGPAHLNVMEPATGSIIVRSLPNISPELQKAHGITLGTLIYSAWALVLRIHNTSPADVTFATTLAARDLPVANLDIMNGPTLTTVPQRVHFPEIESLTTLELVKTVQANLWGMMAHAQYGMRDALQLAEAKTALFNTMVNIVTKSKQDANTVFTPYGAPPVWRNEYVSLEVALPETPGAPVEVKLVSAMGAREAEFVMEQFVNAFAAVSAPEPAKIVDLRLLSAAELELLESRAEYEPATDAVIHSGMEAIALATPERPALEWEDGTVVSYGELNAKADRLAAALIERGVGPDVLVPLCVDKSIEMIIAIYGILKAGGAYVPLDPENPAERNQFICKDVNAIVGVTVPQHAHLFDEQLPLIILDGVARKSVSFRGEHEEVQVSRTLLLFESKGNEATGNPDGRKWRLITGSRSPYPTGVPPPAPTSANLAYAIYTSGSTGAPKGVLINHYCISTFITGRKRAEGYQPSWRTLLFANYVFDVSVSDIFVALSVDLTSAGAVLCLASMESLMTNLYACIESFNANQISLTPTVARLLPAVPPSLTHMVLGGEPCSAELVATFAPHLTLFNSYGPTETTVYTTWGDMPPGKSPRIIGFPMYGVGSMILQPGTMDVVPYGAIGELCHLGPYVARGYLNRPESNAKSFIKWTNGERMYRTGDLIRWEASGELGCYGRRDNQVKIAGHRMELGEIEHQITGTNIGHGRSVVVLTVAGKPQLGAFMLMQPEVEEERDLRLDEDSIILPPTAFADEIATLRATLGTILPPYMVPKYFLAVTRFPITPGSRKIDAALLTRLAHALPDINQYGDVGSAVGPYVECSTPTEFALRDLWADILQIQVEDIGATSSFFHFGGDSITAISLVGKCRSRGVGALSVGDVLANPILKDMAAKVKELSAGGAAAAAQVYQPVNAVYDLAGVGKDDVAEILPAGPGQIEFLEFGGRPEKFWLLQTTRELPSEVDIQRWIEVTTELTRRNPILRTTFVKDGTGKWLQVVLKSTAPRIREVEVADEDAMKAVVAEEWETDFEKGEPWVRYCLVKLVDGRRFILHRVSHAVYDGTSLRVLDAQFTAIARGEPVPTVPAFNAFIHYTETLDREQRLSFWRKTLEGSTFSYPSSPSIASPACNTIHLVHYDSSIDACGPKHNVTIPVVFQTAFSLLLARLSGGTDISYDSLVTGRDLPVEDAQEMSGACATFLPFRAQFGTHTALGALLKSTQAIFWETNEHGDIPILDIMPAAPNRCLFLFQPFEPTKATVAADPMRWCVLGMSKVRQEMNYALMMEVFRTPTGYVVRLRHDNRFYGKAEIEAVGEQLRAILDLMVASEGSTEVAKLI</sequence>
<feature type="domain" description="Carrier" evidence="5">
    <location>
        <begin position="927"/>
        <end position="1003"/>
    </location>
</feature>
<dbReference type="GO" id="GO:0031177">
    <property type="term" value="F:phosphopantetheine binding"/>
    <property type="evidence" value="ECO:0007669"/>
    <property type="project" value="TreeGrafter"/>
</dbReference>
<dbReference type="CDD" id="cd19545">
    <property type="entry name" value="FUM14_C_NRPS-like"/>
    <property type="match status" value="1"/>
</dbReference>
<dbReference type="Gene3D" id="3.30.559.10">
    <property type="entry name" value="Chloramphenicol acetyltransferase-like domain"/>
    <property type="match status" value="3"/>
</dbReference>
<gene>
    <name evidence="6" type="ORF">DFH08DRAFT_942447</name>
</gene>
<dbReference type="Pfam" id="PF13193">
    <property type="entry name" value="AMP-binding_C"/>
    <property type="match status" value="1"/>
</dbReference>
<dbReference type="EMBL" id="JARIHO010000055">
    <property type="protein sequence ID" value="KAJ7319093.1"/>
    <property type="molecule type" value="Genomic_DNA"/>
</dbReference>
<dbReference type="CDD" id="cd05918">
    <property type="entry name" value="A_NRPS_SidN3_like"/>
    <property type="match status" value="1"/>
</dbReference>
<name>A0AAD6ZE93_9AGAR</name>
<dbReference type="GO" id="GO:0016874">
    <property type="term" value="F:ligase activity"/>
    <property type="evidence" value="ECO:0007669"/>
    <property type="project" value="UniProtKB-KW"/>
</dbReference>
<keyword evidence="3" id="KW-0436">Ligase</keyword>
<keyword evidence="2" id="KW-0597">Phosphoprotein</keyword>
<dbReference type="InterPro" id="IPR000873">
    <property type="entry name" value="AMP-dep_synth/lig_dom"/>
</dbReference>
<feature type="domain" description="Carrier" evidence="5">
    <location>
        <begin position="2022"/>
        <end position="2099"/>
    </location>
</feature>
<dbReference type="Pfam" id="PF00550">
    <property type="entry name" value="PP-binding"/>
    <property type="match status" value="2"/>
</dbReference>
<dbReference type="InterPro" id="IPR045851">
    <property type="entry name" value="AMP-bd_C_sf"/>
</dbReference>
<dbReference type="GO" id="GO:0005737">
    <property type="term" value="C:cytoplasm"/>
    <property type="evidence" value="ECO:0007669"/>
    <property type="project" value="TreeGrafter"/>
</dbReference>
<dbReference type="PROSITE" id="PS00455">
    <property type="entry name" value="AMP_BINDING"/>
    <property type="match status" value="1"/>
</dbReference>
<dbReference type="InterPro" id="IPR025110">
    <property type="entry name" value="AMP-bd_C"/>
</dbReference>
<dbReference type="InterPro" id="IPR036736">
    <property type="entry name" value="ACP-like_sf"/>
</dbReference>